<evidence type="ECO:0000313" key="3">
    <source>
        <dbReference type="Proteomes" id="UP000595512"/>
    </source>
</evidence>
<gene>
    <name evidence="2" type="ORF">JGZ69_08725</name>
</gene>
<accession>A0AB37HE20</accession>
<proteinExistence type="predicted"/>
<feature type="region of interest" description="Disordered" evidence="1">
    <location>
        <begin position="229"/>
        <end position="254"/>
    </location>
</feature>
<dbReference type="AlphaFoldDB" id="A0AB37HE20"/>
<dbReference type="RefSeq" id="WP_142406496.1">
    <property type="nucleotide sequence ID" value="NZ_CP066701.1"/>
</dbReference>
<dbReference type="KEGG" id="hspo:JGZ69_08725"/>
<sequence length="254" mass="29756">MSIGVGIGMDETVIGSLVKAFALETKSVTNEVKLENDWHTRNFENGGSWDTRFGRITKSALEHGLVVLQRKRGTWEFVVVLNTETGFLYVFSKEKNFDIVQKKFGKNKIHYFHAFVSINSGPVDLDDLQQELFPRFPEEYEQKRIEEVRKILGEEYPHVNRIVFVIGKEESKRIVNVEAKLYNRYFELVDMEDWSKYIPSDQYGDIFVPNEQINDEVEEPKVIPKVKQTIKNRKRDGKMPTRKTEKERKEDKGM</sequence>
<protein>
    <submittedName>
        <fullName evidence="2">Uncharacterized protein</fullName>
    </submittedName>
</protein>
<evidence type="ECO:0000256" key="1">
    <source>
        <dbReference type="SAM" id="MobiDB-lite"/>
    </source>
</evidence>
<dbReference type="EMBL" id="CP066701">
    <property type="protein sequence ID" value="QQX26843.1"/>
    <property type="molecule type" value="Genomic_DNA"/>
</dbReference>
<reference evidence="2 3" key="1">
    <citation type="submission" date="2020-12" db="EMBL/GenBank/DDBJ databases">
        <title>Taxonomic evaluation of the Bacillus sporothermodurans group of bacteria based on whole genome sequences.</title>
        <authorList>
            <person name="Fiedler G."/>
            <person name="Herbstmann A.-D."/>
            <person name="Doll E."/>
            <person name="Wenning M."/>
            <person name="Brinks E."/>
            <person name="Kabisch J."/>
            <person name="Breitenwieser F."/>
            <person name="Lappann M."/>
            <person name="Boehnlein C."/>
            <person name="Franz C."/>
        </authorList>
    </citation>
    <scope>NUCLEOTIDE SEQUENCE [LARGE SCALE GENOMIC DNA]</scope>
    <source>
        <strain evidence="2 3">DSM 10599</strain>
    </source>
</reference>
<organism evidence="2 3">
    <name type="scientific">Heyndrickxia sporothermodurans</name>
    <dbReference type="NCBI Taxonomy" id="46224"/>
    <lineage>
        <taxon>Bacteria</taxon>
        <taxon>Bacillati</taxon>
        <taxon>Bacillota</taxon>
        <taxon>Bacilli</taxon>
        <taxon>Bacillales</taxon>
        <taxon>Bacillaceae</taxon>
        <taxon>Heyndrickxia</taxon>
    </lineage>
</organism>
<name>A0AB37HE20_9BACI</name>
<feature type="compositionally biased region" description="Basic and acidic residues" evidence="1">
    <location>
        <begin position="237"/>
        <end position="254"/>
    </location>
</feature>
<dbReference type="InterPro" id="IPR046028">
    <property type="entry name" value="DUF5986"/>
</dbReference>
<evidence type="ECO:0000313" key="2">
    <source>
        <dbReference type="EMBL" id="QQX26843.1"/>
    </source>
</evidence>
<dbReference type="Pfam" id="PF19448">
    <property type="entry name" value="DUF5986"/>
    <property type="match status" value="1"/>
</dbReference>
<dbReference type="Proteomes" id="UP000595512">
    <property type="component" value="Chromosome"/>
</dbReference>